<feature type="compositionally biased region" description="Polar residues" evidence="1">
    <location>
        <begin position="193"/>
        <end position="202"/>
    </location>
</feature>
<accession>A0A2P5AZV3</accession>
<reference evidence="3" key="1">
    <citation type="submission" date="2016-06" db="EMBL/GenBank/DDBJ databases">
        <title>Parallel loss of symbiosis genes in relatives of nitrogen-fixing non-legume Parasponia.</title>
        <authorList>
            <person name="Van Velzen R."/>
            <person name="Holmer R."/>
            <person name="Bu F."/>
            <person name="Rutten L."/>
            <person name="Van Zeijl A."/>
            <person name="Liu W."/>
            <person name="Santuari L."/>
            <person name="Cao Q."/>
            <person name="Sharma T."/>
            <person name="Shen D."/>
            <person name="Roswanjaya Y."/>
            <person name="Wardhani T."/>
            <person name="Kalhor M.S."/>
            <person name="Jansen J."/>
            <person name="Van den Hoogen J."/>
            <person name="Gungor B."/>
            <person name="Hartog M."/>
            <person name="Hontelez J."/>
            <person name="Verver J."/>
            <person name="Yang W.-C."/>
            <person name="Schijlen E."/>
            <person name="Repin R."/>
            <person name="Schilthuizen M."/>
            <person name="Schranz E."/>
            <person name="Heidstra R."/>
            <person name="Miyata K."/>
            <person name="Fedorova E."/>
            <person name="Kohlen W."/>
            <person name="Bisseling T."/>
            <person name="Smit S."/>
            <person name="Geurts R."/>
        </authorList>
    </citation>
    <scope>NUCLEOTIDE SEQUENCE [LARGE SCALE GENOMIC DNA]</scope>
    <source>
        <strain evidence="3">cv. WU1-14</strain>
    </source>
</reference>
<organism evidence="2 3">
    <name type="scientific">Parasponia andersonii</name>
    <name type="common">Sponia andersonii</name>
    <dbReference type="NCBI Taxonomy" id="3476"/>
    <lineage>
        <taxon>Eukaryota</taxon>
        <taxon>Viridiplantae</taxon>
        <taxon>Streptophyta</taxon>
        <taxon>Embryophyta</taxon>
        <taxon>Tracheophyta</taxon>
        <taxon>Spermatophyta</taxon>
        <taxon>Magnoliopsida</taxon>
        <taxon>eudicotyledons</taxon>
        <taxon>Gunneridae</taxon>
        <taxon>Pentapetalae</taxon>
        <taxon>rosids</taxon>
        <taxon>fabids</taxon>
        <taxon>Rosales</taxon>
        <taxon>Cannabaceae</taxon>
        <taxon>Parasponia</taxon>
    </lineage>
</organism>
<comment type="caution">
    <text evidence="2">The sequence shown here is derived from an EMBL/GenBank/DDBJ whole genome shotgun (WGS) entry which is preliminary data.</text>
</comment>
<proteinExistence type="predicted"/>
<dbReference type="EMBL" id="JXTB01000400">
    <property type="protein sequence ID" value="PON42072.1"/>
    <property type="molecule type" value="Genomic_DNA"/>
</dbReference>
<feature type="region of interest" description="Disordered" evidence="1">
    <location>
        <begin position="165"/>
        <end position="202"/>
    </location>
</feature>
<name>A0A2P5AZV3_PARAD</name>
<evidence type="ECO:0000313" key="2">
    <source>
        <dbReference type="EMBL" id="PON42072.1"/>
    </source>
</evidence>
<sequence length="202" mass="22621">MRWRDDEPDDSAAGEISGFENPNSRSDGDRCTTRRVVRSQCRTEEAEPGKFVRRCEKTEELLRDCVGRPVEVLQSTKEYTEDDVTDQVLKGSFPVGSSEWGALDFPGLRGDIDAIERNFRFPGLRDDIDSIERNFFGSLGRFFEAAEEIKDGFLSAFRDAHILDGNSPSSSASKRQGVPIESDPQQGEALRKLNNSPLARDV</sequence>
<feature type="compositionally biased region" description="Acidic residues" evidence="1">
    <location>
        <begin position="1"/>
        <end position="12"/>
    </location>
</feature>
<dbReference type="STRING" id="3476.A0A2P5AZV3"/>
<keyword evidence="3" id="KW-1185">Reference proteome</keyword>
<dbReference type="Proteomes" id="UP000237105">
    <property type="component" value="Unassembled WGS sequence"/>
</dbReference>
<gene>
    <name evidence="2" type="ORF">PanWU01x14_284620</name>
</gene>
<feature type="region of interest" description="Disordered" evidence="1">
    <location>
        <begin position="1"/>
        <end position="34"/>
    </location>
</feature>
<dbReference type="PANTHER" id="PTHR35722:SF1">
    <property type="entry name" value="MAL D 1-ASSOCIATED PROTEIN"/>
    <property type="match status" value="1"/>
</dbReference>
<evidence type="ECO:0000313" key="3">
    <source>
        <dbReference type="Proteomes" id="UP000237105"/>
    </source>
</evidence>
<dbReference type="PANTHER" id="PTHR35722">
    <property type="entry name" value="MAL D 1-ASSOCIATED PROTEIN"/>
    <property type="match status" value="1"/>
</dbReference>
<dbReference type="InterPro" id="IPR053346">
    <property type="entry name" value="Fra_a_1-associated"/>
</dbReference>
<dbReference type="AlphaFoldDB" id="A0A2P5AZV3"/>
<evidence type="ECO:0000256" key="1">
    <source>
        <dbReference type="SAM" id="MobiDB-lite"/>
    </source>
</evidence>
<protein>
    <submittedName>
        <fullName evidence="2">Mal d 1-associated protein</fullName>
    </submittedName>
</protein>
<dbReference type="OrthoDB" id="1914474at2759"/>